<feature type="compositionally biased region" description="Basic and acidic residues" evidence="1">
    <location>
        <begin position="106"/>
        <end position="116"/>
    </location>
</feature>
<organism evidence="2 3">
    <name type="scientific">Lophiotrema nucula</name>
    <dbReference type="NCBI Taxonomy" id="690887"/>
    <lineage>
        <taxon>Eukaryota</taxon>
        <taxon>Fungi</taxon>
        <taxon>Dikarya</taxon>
        <taxon>Ascomycota</taxon>
        <taxon>Pezizomycotina</taxon>
        <taxon>Dothideomycetes</taxon>
        <taxon>Pleosporomycetidae</taxon>
        <taxon>Pleosporales</taxon>
        <taxon>Lophiotremataceae</taxon>
        <taxon>Lophiotrema</taxon>
    </lineage>
</organism>
<keyword evidence="3" id="KW-1185">Reference proteome</keyword>
<feature type="region of interest" description="Disordered" evidence="1">
    <location>
        <begin position="1"/>
        <end position="37"/>
    </location>
</feature>
<evidence type="ECO:0000313" key="2">
    <source>
        <dbReference type="EMBL" id="KAF2123152.1"/>
    </source>
</evidence>
<feature type="region of interest" description="Disordered" evidence="1">
    <location>
        <begin position="199"/>
        <end position="259"/>
    </location>
</feature>
<name>A0A6A5ZTW5_9PLEO</name>
<sequence>MEGSAPEEPSQARSSFNPAAASFEPRPTASRSLPPVPQVAIPAKQPVAVVGIGGNVAPGLDTGRDTRAEDASDPYSYGMGVKSAYSYLNERAGFPPRNAFYAAPRAEPKPDDKADAKPAIATADSGRGHRRGDPASTSSTSSNDTIIAPNQPPCHFPPAGSSPEGVSRAPASTVYPIPQLLSYLPPHITASALASQSAQAPTSTLPTQSSQASASTLPTHSSQASAQLTNTRDEQRLPFSHSTSRPPTNAPKGPRGMIANPQDVLESQIPQRAQAMYYSTPHRRIGRIDQGPQPSAADIYPEDSPEAAFAVNANSRAGRTAAPPPPAFHPLPPKLALPAPPDSPDPWPLLPSQAARAQVARQVPAARPVPTARPISTAQPTVIKTATPPKPAPKADYGTPMKPPAWAPPGWQPTWAPKLGSITPAALYMATTPPKPAPKADPVTPMKQRAPLSKVDPTTAGMTPDCLKSNKTWNPPHPPHKEVTDIVSANLVKRAPTTPNTVQNLLTDPTFPLRAHAEIMRILHSESSTPAYSQTVPGPALRPTNATSAYSQTVQGPAPRPTYPSVAYPQVVQGPARRTAISSSSNPQVVQGPARRTAISSSSNPQVVQGPARRPAFSPSTYSQYVQDPAVRPTYPSAAYPQVVQDPARRLAISPSANPQFVRDHRRSPAISSPADLQMVQGTLGPSNLAPAFSRTIQGPALRPASSSPAYSQFGQFPLPHPESSLSTHSEICEDVPDALLWPSPFRPDTPDWGMSVSPDATSSPDSTIRLFMQYSPFDPDQEPPMYTTTFATYPMTEDQYTGEKYGLAKGGLGLESCGDIWTPPSKEPEPPLVVKRGEKDIRSLWME</sequence>
<feature type="region of interest" description="Disordered" evidence="1">
    <location>
        <begin position="434"/>
        <end position="461"/>
    </location>
</feature>
<feature type="region of interest" description="Disordered" evidence="1">
    <location>
        <begin position="700"/>
        <end position="728"/>
    </location>
</feature>
<feature type="region of interest" description="Disordered" evidence="1">
    <location>
        <begin position="52"/>
        <end position="76"/>
    </location>
</feature>
<dbReference type="AlphaFoldDB" id="A0A6A5ZTW5"/>
<dbReference type="Proteomes" id="UP000799770">
    <property type="component" value="Unassembled WGS sequence"/>
</dbReference>
<protein>
    <submittedName>
        <fullName evidence="2">Uncharacterized protein</fullName>
    </submittedName>
</protein>
<evidence type="ECO:0000313" key="3">
    <source>
        <dbReference type="Proteomes" id="UP000799770"/>
    </source>
</evidence>
<feature type="compositionally biased region" description="Polar residues" evidence="1">
    <location>
        <begin position="580"/>
        <end position="589"/>
    </location>
</feature>
<feature type="compositionally biased region" description="Polar residues" evidence="1">
    <location>
        <begin position="705"/>
        <end position="715"/>
    </location>
</feature>
<gene>
    <name evidence="2" type="ORF">BDV96DRAFT_639699</name>
</gene>
<feature type="compositionally biased region" description="Polar residues" evidence="1">
    <location>
        <begin position="544"/>
        <end position="555"/>
    </location>
</feature>
<dbReference type="EMBL" id="ML977310">
    <property type="protein sequence ID" value="KAF2123152.1"/>
    <property type="molecule type" value="Genomic_DNA"/>
</dbReference>
<evidence type="ECO:0000256" key="1">
    <source>
        <dbReference type="SAM" id="MobiDB-lite"/>
    </source>
</evidence>
<reference evidence="2" key="1">
    <citation type="journal article" date="2020" name="Stud. Mycol.">
        <title>101 Dothideomycetes genomes: a test case for predicting lifestyles and emergence of pathogens.</title>
        <authorList>
            <person name="Haridas S."/>
            <person name="Albert R."/>
            <person name="Binder M."/>
            <person name="Bloem J."/>
            <person name="Labutti K."/>
            <person name="Salamov A."/>
            <person name="Andreopoulos B."/>
            <person name="Baker S."/>
            <person name="Barry K."/>
            <person name="Bills G."/>
            <person name="Bluhm B."/>
            <person name="Cannon C."/>
            <person name="Castanera R."/>
            <person name="Culley D."/>
            <person name="Daum C."/>
            <person name="Ezra D."/>
            <person name="Gonzalez J."/>
            <person name="Henrissat B."/>
            <person name="Kuo A."/>
            <person name="Liang C."/>
            <person name="Lipzen A."/>
            <person name="Lutzoni F."/>
            <person name="Magnuson J."/>
            <person name="Mondo S."/>
            <person name="Nolan M."/>
            <person name="Ohm R."/>
            <person name="Pangilinan J."/>
            <person name="Park H.-J."/>
            <person name="Ramirez L."/>
            <person name="Alfaro M."/>
            <person name="Sun H."/>
            <person name="Tritt A."/>
            <person name="Yoshinaga Y."/>
            <person name="Zwiers L.-H."/>
            <person name="Turgeon B."/>
            <person name="Goodwin S."/>
            <person name="Spatafora J."/>
            <person name="Crous P."/>
            <person name="Grigoriev I."/>
        </authorList>
    </citation>
    <scope>NUCLEOTIDE SEQUENCE</scope>
    <source>
        <strain evidence="2">CBS 627.86</strain>
    </source>
</reference>
<proteinExistence type="predicted"/>
<feature type="region of interest" description="Disordered" evidence="1">
    <location>
        <begin position="528"/>
        <end position="621"/>
    </location>
</feature>
<feature type="region of interest" description="Disordered" evidence="1">
    <location>
        <begin position="316"/>
        <end position="343"/>
    </location>
</feature>
<feature type="region of interest" description="Disordered" evidence="1">
    <location>
        <begin position="99"/>
        <end position="170"/>
    </location>
</feature>
<feature type="compositionally biased region" description="Polar residues" evidence="1">
    <location>
        <begin position="598"/>
        <end position="607"/>
    </location>
</feature>
<accession>A0A6A5ZTW5</accession>
<feature type="compositionally biased region" description="Pro residues" evidence="1">
    <location>
        <begin position="322"/>
        <end position="343"/>
    </location>
</feature>
<feature type="compositionally biased region" description="Polar residues" evidence="1">
    <location>
        <begin position="206"/>
        <end position="230"/>
    </location>
</feature>